<comment type="caution">
    <text evidence="2">The sequence shown here is derived from an EMBL/GenBank/DDBJ whole genome shotgun (WGS) entry which is preliminary data.</text>
</comment>
<keyword evidence="1" id="KW-0472">Membrane</keyword>
<dbReference type="RefSeq" id="WP_112288915.1">
    <property type="nucleotide sequence ID" value="NZ_CACSJK010000006.1"/>
</dbReference>
<proteinExistence type="predicted"/>
<keyword evidence="1" id="KW-0812">Transmembrane</keyword>
<evidence type="ECO:0000313" key="2">
    <source>
        <dbReference type="EMBL" id="RKF70394.1"/>
    </source>
</evidence>
<feature type="transmembrane region" description="Helical" evidence="1">
    <location>
        <begin position="39"/>
        <end position="56"/>
    </location>
</feature>
<gene>
    <name evidence="2" type="ORF">CKQ54_19315</name>
</gene>
<dbReference type="EMBL" id="NSDJ01000001">
    <property type="protein sequence ID" value="RKF70394.1"/>
    <property type="molecule type" value="Genomic_DNA"/>
</dbReference>
<dbReference type="Proteomes" id="UP000284853">
    <property type="component" value="Unassembled WGS sequence"/>
</dbReference>
<evidence type="ECO:0000256" key="1">
    <source>
        <dbReference type="SAM" id="Phobius"/>
    </source>
</evidence>
<evidence type="ECO:0000313" key="3">
    <source>
        <dbReference type="Proteomes" id="UP000284853"/>
    </source>
</evidence>
<feature type="transmembrane region" description="Helical" evidence="1">
    <location>
        <begin position="12"/>
        <end position="33"/>
    </location>
</feature>
<name>A0ABX9Q0C2_9GAMM</name>
<keyword evidence="1" id="KW-1133">Transmembrane helix</keyword>
<organism evidence="2 3">
    <name type="scientific">Rahnella variigena</name>
    <dbReference type="NCBI Taxonomy" id="574964"/>
    <lineage>
        <taxon>Bacteria</taxon>
        <taxon>Pseudomonadati</taxon>
        <taxon>Pseudomonadota</taxon>
        <taxon>Gammaproteobacteria</taxon>
        <taxon>Enterobacterales</taxon>
        <taxon>Yersiniaceae</taxon>
        <taxon>Rahnella</taxon>
    </lineage>
</organism>
<dbReference type="GeneID" id="302710959"/>
<keyword evidence="3" id="KW-1185">Reference proteome</keyword>
<accession>A0ABX9Q0C2</accession>
<protein>
    <submittedName>
        <fullName evidence="2">Uncharacterized protein</fullName>
    </submittedName>
</protein>
<reference evidence="2 3" key="1">
    <citation type="submission" date="2017-08" db="EMBL/GenBank/DDBJ databases">
        <title>Comparative genomics of bacteria isolated from necrotic lesions of AOD affected trees.</title>
        <authorList>
            <person name="Doonan J."/>
            <person name="Denman S."/>
            <person name="Mcdonald J.E."/>
        </authorList>
    </citation>
    <scope>NUCLEOTIDE SEQUENCE [LARGE SCALE GENOMIC DNA]</scope>
    <source>
        <strain evidence="2 3">CIP 105588</strain>
    </source>
</reference>
<sequence length="62" mass="6600">MEFDITTFFKAILGGAGAGYAFTGGISLALPELIVTDRLLLSMAAIGAVLLPLLYLKSIRRK</sequence>